<name>A0A3L6KTR3_9TRYP</name>
<protein>
    <submittedName>
        <fullName evidence="2">Uncharacterized protein</fullName>
    </submittedName>
</protein>
<reference evidence="2 3" key="1">
    <citation type="submission" date="2018-09" db="EMBL/GenBank/DDBJ databases">
        <title>whole genome sequence of T. equiperdum IVM-t1 strain.</title>
        <authorList>
            <person name="Suganuma K."/>
        </authorList>
    </citation>
    <scope>NUCLEOTIDE SEQUENCE [LARGE SCALE GENOMIC DNA]</scope>
    <source>
        <strain evidence="2 3">IVM-t1</strain>
    </source>
</reference>
<feature type="compositionally biased region" description="Basic and acidic residues" evidence="1">
    <location>
        <begin position="22"/>
        <end position="41"/>
    </location>
</feature>
<gene>
    <name evidence="2" type="ORF">DPX39_000052600</name>
</gene>
<accession>A0A3L6KTR3</accession>
<dbReference type="AlphaFoldDB" id="A0A3L6KTR3"/>
<comment type="caution">
    <text evidence="2">The sequence shown here is derived from an EMBL/GenBank/DDBJ whole genome shotgun (WGS) entry which is preliminary data.</text>
</comment>
<feature type="compositionally biased region" description="Basic and acidic residues" evidence="1">
    <location>
        <begin position="120"/>
        <end position="142"/>
    </location>
</feature>
<evidence type="ECO:0000256" key="1">
    <source>
        <dbReference type="SAM" id="MobiDB-lite"/>
    </source>
</evidence>
<dbReference type="Proteomes" id="UP000266743">
    <property type="component" value="Unassembled WGS sequence"/>
</dbReference>
<feature type="region of interest" description="Disordered" evidence="1">
    <location>
        <begin position="104"/>
        <end position="148"/>
    </location>
</feature>
<evidence type="ECO:0000313" key="3">
    <source>
        <dbReference type="Proteomes" id="UP000266743"/>
    </source>
</evidence>
<feature type="region of interest" description="Disordered" evidence="1">
    <location>
        <begin position="22"/>
        <end position="71"/>
    </location>
</feature>
<proteinExistence type="predicted"/>
<sequence>MDKSKTMEILRSMKFMQRKEEAKRRELFEADQKRRMEERLRTPSAAGSGTSGAGDGSFVTPAINGPSADTGRKTATIFYDVNFPRELYSHSRLSFAAKALATASSSSVAGAGAEEAGEFQQREKEEEDCGSRHGGGAEHSSDDGEYWEDINEKDATAVEFGNKKKRFCVKSNAPKLPKDLERKVSGVKRKRRGDRGE</sequence>
<evidence type="ECO:0000313" key="2">
    <source>
        <dbReference type="EMBL" id="RHW67041.1"/>
    </source>
</evidence>
<dbReference type="EMBL" id="QSBY01000015">
    <property type="protein sequence ID" value="RHW67041.1"/>
    <property type="molecule type" value="Genomic_DNA"/>
</dbReference>
<feature type="compositionally biased region" description="Low complexity" evidence="1">
    <location>
        <begin position="104"/>
        <end position="114"/>
    </location>
</feature>
<organism evidence="2 3">
    <name type="scientific">Trypanosoma brucei equiperdum</name>
    <dbReference type="NCBI Taxonomy" id="630700"/>
    <lineage>
        <taxon>Eukaryota</taxon>
        <taxon>Discoba</taxon>
        <taxon>Euglenozoa</taxon>
        <taxon>Kinetoplastea</taxon>
        <taxon>Metakinetoplastina</taxon>
        <taxon>Trypanosomatida</taxon>
        <taxon>Trypanosomatidae</taxon>
        <taxon>Trypanosoma</taxon>
    </lineage>
</organism>